<dbReference type="PANTHER" id="PTHR12709:SF1">
    <property type="entry name" value="DNA-DIRECTED RNA POLYMERASE III SUBUNIT RPC8"/>
    <property type="match status" value="1"/>
</dbReference>
<evidence type="ECO:0000256" key="1">
    <source>
        <dbReference type="ARBA" id="ARBA00004123"/>
    </source>
</evidence>
<evidence type="ECO:0000256" key="2">
    <source>
        <dbReference type="ARBA" id="ARBA00009307"/>
    </source>
</evidence>
<dbReference type="InterPro" id="IPR012340">
    <property type="entry name" value="NA-bd_OB-fold"/>
</dbReference>
<evidence type="ECO:0000256" key="3">
    <source>
        <dbReference type="ARBA" id="ARBA00022478"/>
    </source>
</evidence>
<dbReference type="Pfam" id="PF08292">
    <property type="entry name" value="RNA_pol_Rbc25"/>
    <property type="match status" value="1"/>
</dbReference>
<dbReference type="InterPro" id="IPR013238">
    <property type="entry name" value="RNA_pol_III_Rbc25"/>
</dbReference>
<evidence type="ECO:0000256" key="4">
    <source>
        <dbReference type="ARBA" id="ARBA00023163"/>
    </source>
</evidence>
<evidence type="ECO:0000259" key="5">
    <source>
        <dbReference type="Pfam" id="PF08292"/>
    </source>
</evidence>
<proteinExistence type="inferred from homology"/>
<name>A0A5S6QP60_TRIMR</name>
<evidence type="ECO:0000313" key="7">
    <source>
        <dbReference type="WBParaSite" id="TMUE_2000008647.1"/>
    </source>
</evidence>
<dbReference type="WBParaSite" id="TMUE_2000008647.1">
    <property type="protein sequence ID" value="TMUE_2000008647.1"/>
    <property type="gene ID" value="WBGene00287953"/>
</dbReference>
<dbReference type="InterPro" id="IPR045113">
    <property type="entry name" value="Rpb7-like"/>
</dbReference>
<dbReference type="InterPro" id="IPR036898">
    <property type="entry name" value="RNA_pol_Rpb7-like_N_sf"/>
</dbReference>
<dbReference type="STRING" id="70415.A0A5S6QP60"/>
<dbReference type="GO" id="GO:0005666">
    <property type="term" value="C:RNA polymerase III complex"/>
    <property type="evidence" value="ECO:0007669"/>
    <property type="project" value="TreeGrafter"/>
</dbReference>
<dbReference type="PANTHER" id="PTHR12709">
    <property type="entry name" value="DNA-DIRECTED RNA POLYMERASE II, III"/>
    <property type="match status" value="1"/>
</dbReference>
<comment type="similarity">
    <text evidence="2">Belongs to the eukaryotic RPB7/RPC8 RNA polymerase subunit family.</text>
</comment>
<keyword evidence="3" id="KW-0240">DNA-directed RNA polymerase</keyword>
<organism evidence="6 7">
    <name type="scientific">Trichuris muris</name>
    <name type="common">Mouse whipworm</name>
    <dbReference type="NCBI Taxonomy" id="70415"/>
    <lineage>
        <taxon>Eukaryota</taxon>
        <taxon>Metazoa</taxon>
        <taxon>Ecdysozoa</taxon>
        <taxon>Nematoda</taxon>
        <taxon>Enoplea</taxon>
        <taxon>Dorylaimia</taxon>
        <taxon>Trichinellida</taxon>
        <taxon>Trichuridae</taxon>
        <taxon>Trichuris</taxon>
    </lineage>
</organism>
<dbReference type="Proteomes" id="UP000046395">
    <property type="component" value="Unassembled WGS sequence"/>
</dbReference>
<keyword evidence="6" id="KW-1185">Reference proteome</keyword>
<reference evidence="7" key="1">
    <citation type="submission" date="2019-12" db="UniProtKB">
        <authorList>
            <consortium name="WormBaseParasite"/>
        </authorList>
    </citation>
    <scope>IDENTIFICATION</scope>
</reference>
<dbReference type="Gene3D" id="3.30.1490.120">
    <property type="entry name" value="RNA polymerase Rpb7-like, N-terminal domain"/>
    <property type="match status" value="1"/>
</dbReference>
<evidence type="ECO:0000313" key="6">
    <source>
        <dbReference type="Proteomes" id="UP000046395"/>
    </source>
</evidence>
<sequence>MFELYRVEHVIRTEPQKLNFDFLDCLKYAINRQFSNKIILNVGLCIGLFDFENVGASRIMHVEGCTFTDTVFRLVIFRPFIGEILTGKISQCDNTGAWISMYFFADIFVSVENLPHPSRYIASDSCWIWDYETEDGVAELYLEKGSDVRFKVIDMTFTDVPPLERQSDGDPLGSSTEVRQVEPSFMLYGTMSECGLGCLSWWESNED</sequence>
<dbReference type="GO" id="GO:0006384">
    <property type="term" value="P:transcription initiation at RNA polymerase III promoter"/>
    <property type="evidence" value="ECO:0007669"/>
    <property type="project" value="TreeGrafter"/>
</dbReference>
<feature type="domain" description="RNA polymerase III subunit Rpc25" evidence="5">
    <location>
        <begin position="83"/>
        <end position="202"/>
    </location>
</feature>
<dbReference type="SUPFAM" id="SSF50249">
    <property type="entry name" value="Nucleic acid-binding proteins"/>
    <property type="match status" value="1"/>
</dbReference>
<dbReference type="SUPFAM" id="SSF88798">
    <property type="entry name" value="N-terminal, heterodimerisation domain of RBP7 (RpoE)"/>
    <property type="match status" value="1"/>
</dbReference>
<dbReference type="AlphaFoldDB" id="A0A5S6QP60"/>
<accession>A0A5S6QP60</accession>
<dbReference type="Gene3D" id="2.40.50.140">
    <property type="entry name" value="Nucleic acid-binding proteins"/>
    <property type="match status" value="1"/>
</dbReference>
<comment type="subcellular location">
    <subcellularLocation>
        <location evidence="1">Nucleus</location>
    </subcellularLocation>
</comment>
<protein>
    <submittedName>
        <fullName evidence="7">RNA polymerase III subunit Rpc25 domain-containing protein</fullName>
    </submittedName>
</protein>
<keyword evidence="4" id="KW-0804">Transcription</keyword>